<organism evidence="2 3">
    <name type="scientific">Cyclobacterium qasimii M12-11B</name>
    <dbReference type="NCBI Taxonomy" id="641524"/>
    <lineage>
        <taxon>Bacteria</taxon>
        <taxon>Pseudomonadati</taxon>
        <taxon>Bacteroidota</taxon>
        <taxon>Cytophagia</taxon>
        <taxon>Cytophagales</taxon>
        <taxon>Cyclobacteriaceae</taxon>
        <taxon>Cyclobacterium</taxon>
    </lineage>
</organism>
<dbReference type="EMBL" id="ATNM01000147">
    <property type="protein sequence ID" value="EPR66339.1"/>
    <property type="molecule type" value="Genomic_DNA"/>
</dbReference>
<evidence type="ECO:0000259" key="1">
    <source>
        <dbReference type="PROSITE" id="PS51063"/>
    </source>
</evidence>
<dbReference type="AlphaFoldDB" id="S7WHX6"/>
<gene>
    <name evidence="2" type="ORF">ADICYQ_4473</name>
</gene>
<dbReference type="SMART" id="SM00419">
    <property type="entry name" value="HTH_CRP"/>
    <property type="match status" value="1"/>
</dbReference>
<dbReference type="STRING" id="641524.ADICYQ_4473"/>
<dbReference type="PROSITE" id="PS51063">
    <property type="entry name" value="HTH_CRP_2"/>
    <property type="match status" value="1"/>
</dbReference>
<dbReference type="eggNOG" id="COG0664">
    <property type="taxonomic scope" value="Bacteria"/>
</dbReference>
<dbReference type="PATRIC" id="fig|641524.5.peg.4435"/>
<feature type="domain" description="HTH crp-type" evidence="1">
    <location>
        <begin position="4"/>
        <end position="76"/>
    </location>
</feature>
<dbReference type="SUPFAM" id="SSF46785">
    <property type="entry name" value="Winged helix' DNA-binding domain"/>
    <property type="match status" value="1"/>
</dbReference>
<evidence type="ECO:0000313" key="3">
    <source>
        <dbReference type="Proteomes" id="UP000014974"/>
    </source>
</evidence>
<dbReference type="Proteomes" id="UP000014974">
    <property type="component" value="Unassembled WGS sequence"/>
</dbReference>
<dbReference type="InterPro" id="IPR036388">
    <property type="entry name" value="WH-like_DNA-bd_sf"/>
</dbReference>
<reference evidence="2 3" key="1">
    <citation type="journal article" date="2013" name="Genome Announc.">
        <title>Draft Genome Sequence of Cyclobacterium qasimii Strain M12-11BT, Isolated from Arctic Marine Sediment.</title>
        <authorList>
            <person name="Shivaji S."/>
            <person name="Ara S."/>
            <person name="Singh A."/>
            <person name="Kumar Pinnaka A."/>
        </authorList>
    </citation>
    <scope>NUCLEOTIDE SEQUENCE [LARGE SCALE GENOMIC DNA]</scope>
    <source>
        <strain evidence="2 3">M12-11B</strain>
    </source>
</reference>
<dbReference type="PRINTS" id="PR00034">
    <property type="entry name" value="HTHCRP"/>
</dbReference>
<sequence length="85" mass="9332">MAFDSVRKRAATTLLELFEKGLIKDTTNDGLSVSREDFAGLIGTATETAIRVLSNFKDEGLIQLGESRRVVICDLKQLQQVANFG</sequence>
<evidence type="ECO:0000313" key="2">
    <source>
        <dbReference type="EMBL" id="EPR66339.1"/>
    </source>
</evidence>
<dbReference type="InterPro" id="IPR012318">
    <property type="entry name" value="HTH_CRP"/>
</dbReference>
<protein>
    <submittedName>
        <fullName evidence="2">Transcriptional regulator, Crp/Fnr family</fullName>
    </submittedName>
</protein>
<proteinExistence type="predicted"/>
<comment type="caution">
    <text evidence="2">The sequence shown here is derived from an EMBL/GenBank/DDBJ whole genome shotgun (WGS) entry which is preliminary data.</text>
</comment>
<name>S7WHX6_9BACT</name>
<dbReference type="InterPro" id="IPR036390">
    <property type="entry name" value="WH_DNA-bd_sf"/>
</dbReference>
<dbReference type="GO" id="GO:0006355">
    <property type="term" value="P:regulation of DNA-templated transcription"/>
    <property type="evidence" value="ECO:0007669"/>
    <property type="project" value="InterPro"/>
</dbReference>
<dbReference type="Pfam" id="PF13545">
    <property type="entry name" value="HTH_Crp_2"/>
    <property type="match status" value="1"/>
</dbReference>
<accession>S7WHX6</accession>
<dbReference type="GO" id="GO:0003677">
    <property type="term" value="F:DNA binding"/>
    <property type="evidence" value="ECO:0007669"/>
    <property type="project" value="InterPro"/>
</dbReference>
<dbReference type="Gene3D" id="1.10.10.10">
    <property type="entry name" value="Winged helix-like DNA-binding domain superfamily/Winged helix DNA-binding domain"/>
    <property type="match status" value="1"/>
</dbReference>